<name>A0ABY1QAX9_9BURK</name>
<evidence type="ECO:0000259" key="1">
    <source>
        <dbReference type="Pfam" id="PF07859"/>
    </source>
</evidence>
<dbReference type="Gene3D" id="3.40.50.1820">
    <property type="entry name" value="alpha/beta hydrolase"/>
    <property type="match status" value="1"/>
</dbReference>
<gene>
    <name evidence="2" type="ORF">SAMN06295970_1117</name>
</gene>
<dbReference type="SUPFAM" id="SSF53474">
    <property type="entry name" value="alpha/beta-Hydrolases"/>
    <property type="match status" value="1"/>
</dbReference>
<dbReference type="Pfam" id="PF07859">
    <property type="entry name" value="Abhydrolase_3"/>
    <property type="match status" value="1"/>
</dbReference>
<dbReference type="RefSeq" id="WP_283443045.1">
    <property type="nucleotide sequence ID" value="NZ_FXUL01000011.1"/>
</dbReference>
<comment type="caution">
    <text evidence="2">The sequence shown here is derived from an EMBL/GenBank/DDBJ whole genome shotgun (WGS) entry which is preliminary data.</text>
</comment>
<accession>A0ABY1QAX9</accession>
<dbReference type="PANTHER" id="PTHR23025:SF3">
    <property type="entry name" value="HORMONE-SENSITIVE LIPASE"/>
    <property type="match status" value="1"/>
</dbReference>
<organism evidence="2 3">
    <name type="scientific">Noviherbaspirillum suwonense</name>
    <dbReference type="NCBI Taxonomy" id="1224511"/>
    <lineage>
        <taxon>Bacteria</taxon>
        <taxon>Pseudomonadati</taxon>
        <taxon>Pseudomonadota</taxon>
        <taxon>Betaproteobacteria</taxon>
        <taxon>Burkholderiales</taxon>
        <taxon>Oxalobacteraceae</taxon>
        <taxon>Noviherbaspirillum</taxon>
    </lineage>
</organism>
<protein>
    <submittedName>
        <fullName evidence="2">Acetyl esterase/lipase</fullName>
    </submittedName>
</protein>
<evidence type="ECO:0000313" key="3">
    <source>
        <dbReference type="Proteomes" id="UP001158049"/>
    </source>
</evidence>
<dbReference type="InterPro" id="IPR013094">
    <property type="entry name" value="AB_hydrolase_3"/>
</dbReference>
<feature type="domain" description="Alpha/beta hydrolase fold-3" evidence="1">
    <location>
        <begin position="46"/>
        <end position="247"/>
    </location>
</feature>
<proteinExistence type="predicted"/>
<dbReference type="Proteomes" id="UP001158049">
    <property type="component" value="Unassembled WGS sequence"/>
</dbReference>
<reference evidence="2 3" key="1">
    <citation type="submission" date="2017-05" db="EMBL/GenBank/DDBJ databases">
        <authorList>
            <person name="Varghese N."/>
            <person name="Submissions S."/>
        </authorList>
    </citation>
    <scope>NUCLEOTIDE SEQUENCE [LARGE SCALE GENOMIC DNA]</scope>
    <source>
        <strain evidence="2 3">DSM 26001</strain>
    </source>
</reference>
<keyword evidence="3" id="KW-1185">Reference proteome</keyword>
<evidence type="ECO:0000313" key="2">
    <source>
        <dbReference type="EMBL" id="SMP65585.1"/>
    </source>
</evidence>
<dbReference type="EMBL" id="FXUL01000011">
    <property type="protein sequence ID" value="SMP65585.1"/>
    <property type="molecule type" value="Genomic_DNA"/>
</dbReference>
<sequence>MNDVQDGQEAHAGLTIKSLKAQGATGPLPARLYRLRAARAPSSGLIVFFHQGGFIGGSLDECDEFARALALRSGAAVLSASYTLACRQPFPAAVEDAYAVLQWAARCPKTLSWTGERLLTAGIEAGGNLAAVAALMARDRGGPALAGQILVMPMLDPGLTSGSMRALKRNPDIAGVADACAAGYRGYLPRVADRMHPYASPLQSSRLKGLPPALILSAQEDPLCDEAEQYGARLAAAGVRATVCRLPPLPLNDGLARCRCAREHSALEEIAVFIGALEAPGIPST</sequence>
<dbReference type="PANTHER" id="PTHR23025">
    <property type="entry name" value="TRIACYLGLYCEROL LIPASE"/>
    <property type="match status" value="1"/>
</dbReference>
<dbReference type="InterPro" id="IPR029058">
    <property type="entry name" value="AB_hydrolase_fold"/>
</dbReference>